<dbReference type="Proteomes" id="UP000321891">
    <property type="component" value="Unassembled WGS sequence"/>
</dbReference>
<reference evidence="2 4" key="1">
    <citation type="submission" date="2012-11" db="EMBL/GenBank/DDBJ databases">
        <title>Whole genome sequence of Acetobacter cibinongensis 4H-1.</title>
        <authorList>
            <person name="Azuma Y."/>
            <person name="Higashiura N."/>
            <person name="Hirakawa H."/>
            <person name="Matsushita K."/>
        </authorList>
    </citation>
    <scope>NUCLEOTIDE SEQUENCE [LARGE SCALE GENOMIC DNA]</scope>
    <source>
        <strain evidence="2 4">4H-1</strain>
    </source>
</reference>
<evidence type="ECO:0000313" key="4">
    <source>
        <dbReference type="Proteomes" id="UP000032671"/>
    </source>
</evidence>
<dbReference type="PANTHER" id="PTHR40072">
    <property type="entry name" value="MOLYBDOPTERIN-GUANINE DINUCLEOTIDE BIOSYNTHESIS ADAPTER PROTEIN-RELATED"/>
    <property type="match status" value="1"/>
</dbReference>
<dbReference type="SUPFAM" id="SSF52540">
    <property type="entry name" value="P-loop containing nucleoside triphosphate hydrolases"/>
    <property type="match status" value="1"/>
</dbReference>
<dbReference type="EMBL" id="BAMV01000051">
    <property type="protein sequence ID" value="GAN61649.1"/>
    <property type="molecule type" value="Genomic_DNA"/>
</dbReference>
<sequence length="179" mass="19600">MLIQELLQQPVFGLVGRSGSGKTHLVARLLPVLKDMGLSVSTIKHTHHHIDIDKPGKDSFIHRQAGAQEVMLATPDRWVLQHSQVTSPPTLPDLLLRMAPADVILVEGFHASVPTTLEVYRPEIGKNPLFLIQKTITAIASPDFSSAPPTLKHFDLNDTRAIAEYIRSSASPLPALKAE</sequence>
<dbReference type="RefSeq" id="WP_048839690.1">
    <property type="nucleotide sequence ID" value="NZ_BAMV01000051.1"/>
</dbReference>
<keyword evidence="5" id="KW-1185">Reference proteome</keyword>
<dbReference type="GO" id="GO:0006777">
    <property type="term" value="P:Mo-molybdopterin cofactor biosynthetic process"/>
    <property type="evidence" value="ECO:0007669"/>
    <property type="project" value="InterPro"/>
</dbReference>
<dbReference type="Proteomes" id="UP000032671">
    <property type="component" value="Unassembled WGS sequence"/>
</dbReference>
<dbReference type="STRING" id="1231339.Abci_053_003"/>
<dbReference type="CDD" id="cd03116">
    <property type="entry name" value="MobB"/>
    <property type="match status" value="1"/>
</dbReference>
<dbReference type="AlphaFoldDB" id="A0A0D6N6P8"/>
<dbReference type="Pfam" id="PF03205">
    <property type="entry name" value="MobB"/>
    <property type="match status" value="1"/>
</dbReference>
<comment type="caution">
    <text evidence="2">The sequence shown here is derived from an EMBL/GenBank/DDBJ whole genome shotgun (WGS) entry which is preliminary data.</text>
</comment>
<dbReference type="Gene3D" id="3.40.50.300">
    <property type="entry name" value="P-loop containing nucleotide triphosphate hydrolases"/>
    <property type="match status" value="1"/>
</dbReference>
<dbReference type="GO" id="GO:0005525">
    <property type="term" value="F:GTP binding"/>
    <property type="evidence" value="ECO:0007669"/>
    <property type="project" value="InterPro"/>
</dbReference>
<dbReference type="InterPro" id="IPR052539">
    <property type="entry name" value="MGD_biosynthesis_adapter"/>
</dbReference>
<dbReference type="InterPro" id="IPR027417">
    <property type="entry name" value="P-loop_NTPase"/>
</dbReference>
<proteinExistence type="predicted"/>
<accession>A0A6N3STT9</accession>
<evidence type="ECO:0000259" key="1">
    <source>
        <dbReference type="Pfam" id="PF03205"/>
    </source>
</evidence>
<evidence type="ECO:0000313" key="3">
    <source>
        <dbReference type="EMBL" id="GEL59879.1"/>
    </source>
</evidence>
<accession>A0A0D6N6P8</accession>
<dbReference type="NCBIfam" id="TIGR00176">
    <property type="entry name" value="mobB"/>
    <property type="match status" value="1"/>
</dbReference>
<evidence type="ECO:0000313" key="2">
    <source>
        <dbReference type="EMBL" id="GAN61649.1"/>
    </source>
</evidence>
<dbReference type="PANTHER" id="PTHR40072:SF1">
    <property type="entry name" value="MOLYBDOPTERIN-GUANINE DINUCLEOTIDE BIOSYNTHESIS ADAPTER PROTEIN"/>
    <property type="match status" value="1"/>
</dbReference>
<name>A0A0D6N6P8_9PROT</name>
<dbReference type="EMBL" id="BJVU01000015">
    <property type="protein sequence ID" value="GEL59879.1"/>
    <property type="molecule type" value="Genomic_DNA"/>
</dbReference>
<evidence type="ECO:0000313" key="5">
    <source>
        <dbReference type="Proteomes" id="UP000321891"/>
    </source>
</evidence>
<organism evidence="2 4">
    <name type="scientific">Acetobacter cibinongensis</name>
    <dbReference type="NCBI Taxonomy" id="146475"/>
    <lineage>
        <taxon>Bacteria</taxon>
        <taxon>Pseudomonadati</taxon>
        <taxon>Pseudomonadota</taxon>
        <taxon>Alphaproteobacteria</taxon>
        <taxon>Acetobacterales</taxon>
        <taxon>Acetobacteraceae</taxon>
        <taxon>Acetobacter</taxon>
    </lineage>
</organism>
<protein>
    <submittedName>
        <fullName evidence="2">Molybdopterin-guanine dinucleotide biosynthesis protein B</fullName>
    </submittedName>
</protein>
<dbReference type="InterPro" id="IPR004435">
    <property type="entry name" value="MobB_dom"/>
</dbReference>
<feature type="domain" description="Molybdopterin-guanine dinucleotide biosynthesis protein B (MobB)" evidence="1">
    <location>
        <begin position="11"/>
        <end position="141"/>
    </location>
</feature>
<reference evidence="3 5" key="2">
    <citation type="submission" date="2019-07" db="EMBL/GenBank/DDBJ databases">
        <title>Whole genome shotgun sequence of Acetobacter cibinongensis NBRC 16605.</title>
        <authorList>
            <person name="Hosoyama A."/>
            <person name="Uohara A."/>
            <person name="Ohji S."/>
            <person name="Ichikawa N."/>
        </authorList>
    </citation>
    <scope>NUCLEOTIDE SEQUENCE [LARGE SCALE GENOMIC DNA]</scope>
    <source>
        <strain evidence="3 5">NBRC 16605</strain>
    </source>
</reference>
<gene>
    <name evidence="3" type="primary">mobB</name>
    <name evidence="2" type="ORF">Abci_053_003</name>
    <name evidence="3" type="ORF">ACI01nite_24810</name>
</gene>